<dbReference type="Proteomes" id="UP000186268">
    <property type="component" value="Unassembled WGS sequence"/>
</dbReference>
<proteinExistence type="predicted"/>
<dbReference type="EMBL" id="MKGQ01000023">
    <property type="protein sequence ID" value="OKP01565.1"/>
    <property type="molecule type" value="Genomic_DNA"/>
</dbReference>
<evidence type="ECO:0000313" key="1">
    <source>
        <dbReference type="EMBL" id="OKP01565.1"/>
    </source>
</evidence>
<dbReference type="OrthoDB" id="6445807at2"/>
<dbReference type="RefSeq" id="WP_074024467.1">
    <property type="nucleotide sequence ID" value="NZ_CAWNAG010000129.1"/>
</dbReference>
<evidence type="ECO:0000313" key="2">
    <source>
        <dbReference type="Proteomes" id="UP000186268"/>
    </source>
</evidence>
<comment type="caution">
    <text evidence="1">The sequence shown here is derived from an EMBL/GenBank/DDBJ whole genome shotgun (WGS) entry which is preliminary data.</text>
</comment>
<gene>
    <name evidence="1" type="ORF">Xedl_02839</name>
</gene>
<organism evidence="1 2">
    <name type="scientific">Xenorhabdus eapokensis</name>
    <dbReference type="NCBI Taxonomy" id="1873482"/>
    <lineage>
        <taxon>Bacteria</taxon>
        <taxon>Pseudomonadati</taxon>
        <taxon>Pseudomonadota</taxon>
        <taxon>Gammaproteobacteria</taxon>
        <taxon>Enterobacterales</taxon>
        <taxon>Morganellaceae</taxon>
        <taxon>Xenorhabdus</taxon>
    </lineage>
</organism>
<keyword evidence="2" id="KW-1185">Reference proteome</keyword>
<protein>
    <submittedName>
        <fullName evidence="1">Uncharacterized protein</fullName>
    </submittedName>
</protein>
<dbReference type="AlphaFoldDB" id="A0A1Q5TMX1"/>
<reference evidence="1 2" key="1">
    <citation type="submission" date="2016-09" db="EMBL/GenBank/DDBJ databases">
        <title>Xenorhabdus thuongxuanensis sp. nov. and Xenorhabdus eapokensis sp. nov., isolated from Steinernema species.</title>
        <authorList>
            <person name="Kaempfer P."/>
            <person name="Tobias N.J."/>
            <person name="Phan Ke L."/>
            <person name="Bode H.B."/>
            <person name="Glaeser S.P."/>
        </authorList>
    </citation>
    <scope>NUCLEOTIDE SEQUENCE [LARGE SCALE GENOMIC DNA]</scope>
    <source>
        <strain evidence="1 2">DL20</strain>
    </source>
</reference>
<accession>A0A1Q5TMX1</accession>
<name>A0A1Q5TMX1_9GAMM</name>
<sequence>MSDSYLLFVPKDPCFIPEQSAIDKAEGFLRTIKKSDKKQKTKHCKRYAHLWRQIPPAIEHDIVEELTLFHGMENFTIPSCLHCKSDITKWWDEKMAYLGENLPRTETIYTKWSTPCCGQEVSLLELDYQNWGAFGCFALMIDTTKTDIIHTEGGLSLVIEKIETLLKTPVNIVWQHI</sequence>
<dbReference type="STRING" id="1873482.Xedl_02839"/>